<proteinExistence type="predicted"/>
<name>A0A504YJK9_FASGI</name>
<dbReference type="EMBL" id="SUNJ01007509">
    <property type="protein sequence ID" value="TPP61932.1"/>
    <property type="molecule type" value="Genomic_DNA"/>
</dbReference>
<gene>
    <name evidence="1" type="ORF">FGIG_03406</name>
</gene>
<accession>A0A504YJK9</accession>
<dbReference type="AlphaFoldDB" id="A0A504YJK9"/>
<sequence length="721" mass="81860">MICRFHRWYGVCSNLRIYKEVMVMLGKTSLSCSYDTKFRFKSHYRMDSGQPTAQQLLKTGAPVEDKTTRLTDVSTVEDFEQYIRQPCRTSDELLAIDIRPLPPLVRLACLEAFLSTVRKEHVRIAKSHATQLGRLHSTSEDNWPTKYLMIEHLSRWSDWELGVNPFGSRAPSSPKPKWLQSPQFELLLLTTTASANRLPLTQLLNLSGHLQHIWIFFDPVVYASVLRLLTSQINELHVMDLLRLASLLRSLPTSRFSIPEQSVVPEAVKSAKDFYTLVEEADRLRSALRLRILSLIPEMESVDAVALFQLLYDLNSVLTLSEQFQVLSVIDSSMIVNPQQRNLYALIFIFTRLSMSKLFKRSVLNRCVGQIHRKLDVAHRFPGNDQIRWFNAVILGLANLSVGAPQYQEQSDDDSICAFVRPPIMPAPEIINASPTHQLHCGVDLGRFTSADWIQQIFTDLTGYVAARPITDSRSGELHAEVAYALALLGYRPNSIIDQLEDHMRNSTQAKYPLLSLIELLVGSTVPNKADDIDLSSVCRLPRIDWQYYYYLASEVLPSNSPVDGRAALDLLPRYVAIKNAAVSTFVDSLRTRLRASNPLELFLFHRINSVPHSKQSFFADIIFKLQSKRSPQITKVVLCFVCNGRDYVVSRPLNTLLQAYANGTEQLPCITFNYTAWVPLDTPGRRAKCDQFLKDLAQLMVDSPGLPTEDIHLWTDFSSK</sequence>
<evidence type="ECO:0000313" key="2">
    <source>
        <dbReference type="Proteomes" id="UP000316759"/>
    </source>
</evidence>
<keyword evidence="2" id="KW-1185">Reference proteome</keyword>
<organism evidence="1 2">
    <name type="scientific">Fasciola gigantica</name>
    <name type="common">Giant liver fluke</name>
    <dbReference type="NCBI Taxonomy" id="46835"/>
    <lineage>
        <taxon>Eukaryota</taxon>
        <taxon>Metazoa</taxon>
        <taxon>Spiralia</taxon>
        <taxon>Lophotrochozoa</taxon>
        <taxon>Platyhelminthes</taxon>
        <taxon>Trematoda</taxon>
        <taxon>Digenea</taxon>
        <taxon>Plagiorchiida</taxon>
        <taxon>Echinostomata</taxon>
        <taxon>Echinostomatoidea</taxon>
        <taxon>Fasciolidae</taxon>
        <taxon>Fasciola</taxon>
    </lineage>
</organism>
<dbReference type="OrthoDB" id="6242525at2759"/>
<protein>
    <submittedName>
        <fullName evidence="1">Uncharacterized protein</fullName>
    </submittedName>
</protein>
<reference evidence="1 2" key="1">
    <citation type="submission" date="2019-04" db="EMBL/GenBank/DDBJ databases">
        <title>Annotation for the trematode Fasciola gigantica.</title>
        <authorList>
            <person name="Choi Y.-J."/>
        </authorList>
    </citation>
    <scope>NUCLEOTIDE SEQUENCE [LARGE SCALE GENOMIC DNA]</scope>
    <source>
        <strain evidence="1">Uganda_cow_1</strain>
    </source>
</reference>
<dbReference type="Proteomes" id="UP000316759">
    <property type="component" value="Unassembled WGS sequence"/>
</dbReference>
<comment type="caution">
    <text evidence="1">The sequence shown here is derived from an EMBL/GenBank/DDBJ whole genome shotgun (WGS) entry which is preliminary data.</text>
</comment>
<evidence type="ECO:0000313" key="1">
    <source>
        <dbReference type="EMBL" id="TPP61932.1"/>
    </source>
</evidence>